<keyword evidence="1 3" id="KW-0378">Hydrolase</keyword>
<sequence length="388" mass="43083">MHLEAVLLALLTVTPTAFAAPNATLPYSTWLATSFLSKKPVNNNHYVSNVINEGIQKAATLHKNATLLSFVSNQISSLVAENGTIKGWNPKAYSLDDIRVGNNFLYFWDSEGRTNEKLKTAATALRQNLDRYPRNPSGGFWHRDPTYPNQMWLDGLYMASPFYATYTSYFEPTNTTAWNDIALQFDLIHAHTRNTTTNLLYHGYDESKTAVWADPDTGASPYVWNRALGWYIVALVEVLQVFPQSNPGYARLKEYLTTVADGVKKAQDTSGGWWLIMDPELAGAEGNYIESSATAMFTYAYLKGVRTGLLDKAYRDTASKAYSLMTDKFVKVETNGTLSWEGTVEVGSLKGDASYEYYVGVPLSENDGKGAGPFMFAATEMELWKAGA</sequence>
<dbReference type="EMBL" id="MU005782">
    <property type="protein sequence ID" value="KAF2704496.1"/>
    <property type="molecule type" value="Genomic_DNA"/>
</dbReference>
<dbReference type="OrthoDB" id="540611at2759"/>
<dbReference type="InterPro" id="IPR010905">
    <property type="entry name" value="Glyco_hydro_88"/>
</dbReference>
<evidence type="ECO:0000313" key="3">
    <source>
        <dbReference type="EMBL" id="KAF2704496.1"/>
    </source>
</evidence>
<evidence type="ECO:0000313" key="4">
    <source>
        <dbReference type="Proteomes" id="UP000799428"/>
    </source>
</evidence>
<dbReference type="PANTHER" id="PTHR33886:SF9">
    <property type="entry name" value="UNSATURATED RHAMNOGALACTURONAN HYDROLASE (EUROFUNG)"/>
    <property type="match status" value="1"/>
</dbReference>
<keyword evidence="2" id="KW-0732">Signal</keyword>
<dbReference type="InterPro" id="IPR012341">
    <property type="entry name" value="6hp_glycosidase-like_sf"/>
</dbReference>
<dbReference type="Proteomes" id="UP000799428">
    <property type="component" value="Unassembled WGS sequence"/>
</dbReference>
<dbReference type="GO" id="GO:0016787">
    <property type="term" value="F:hydrolase activity"/>
    <property type="evidence" value="ECO:0007669"/>
    <property type="project" value="UniProtKB-KW"/>
</dbReference>
<dbReference type="InterPro" id="IPR008928">
    <property type="entry name" value="6-hairpin_glycosidase_sf"/>
</dbReference>
<dbReference type="AlphaFoldDB" id="A0A6G1JV57"/>
<proteinExistence type="predicted"/>
<gene>
    <name evidence="3" type="ORF">K504DRAFT_461257</name>
</gene>
<keyword evidence="4" id="KW-1185">Reference proteome</keyword>
<feature type="signal peptide" evidence="2">
    <location>
        <begin position="1"/>
        <end position="19"/>
    </location>
</feature>
<dbReference type="PANTHER" id="PTHR33886">
    <property type="entry name" value="UNSATURATED RHAMNOGALACTURONAN HYDROLASE (EUROFUNG)"/>
    <property type="match status" value="1"/>
</dbReference>
<evidence type="ECO:0000256" key="1">
    <source>
        <dbReference type="ARBA" id="ARBA00022801"/>
    </source>
</evidence>
<accession>A0A6G1JV57</accession>
<dbReference type="SUPFAM" id="SSF48208">
    <property type="entry name" value="Six-hairpin glycosidases"/>
    <property type="match status" value="1"/>
</dbReference>
<dbReference type="InterPro" id="IPR052043">
    <property type="entry name" value="PolySaccharide_Degr_Enz"/>
</dbReference>
<dbReference type="Gene3D" id="1.50.10.10">
    <property type="match status" value="1"/>
</dbReference>
<evidence type="ECO:0000256" key="2">
    <source>
        <dbReference type="SAM" id="SignalP"/>
    </source>
</evidence>
<feature type="chain" id="PRO_5026206909" evidence="2">
    <location>
        <begin position="20"/>
        <end position="388"/>
    </location>
</feature>
<reference evidence="3" key="1">
    <citation type="journal article" date="2020" name="Stud. Mycol.">
        <title>101 Dothideomycetes genomes: a test case for predicting lifestyles and emergence of pathogens.</title>
        <authorList>
            <person name="Haridas S."/>
            <person name="Albert R."/>
            <person name="Binder M."/>
            <person name="Bloem J."/>
            <person name="Labutti K."/>
            <person name="Salamov A."/>
            <person name="Andreopoulos B."/>
            <person name="Baker S."/>
            <person name="Barry K."/>
            <person name="Bills G."/>
            <person name="Bluhm B."/>
            <person name="Cannon C."/>
            <person name="Castanera R."/>
            <person name="Culley D."/>
            <person name="Daum C."/>
            <person name="Ezra D."/>
            <person name="Gonzalez J."/>
            <person name="Henrissat B."/>
            <person name="Kuo A."/>
            <person name="Liang C."/>
            <person name="Lipzen A."/>
            <person name="Lutzoni F."/>
            <person name="Magnuson J."/>
            <person name="Mondo S."/>
            <person name="Nolan M."/>
            <person name="Ohm R."/>
            <person name="Pangilinan J."/>
            <person name="Park H.-J."/>
            <person name="Ramirez L."/>
            <person name="Alfaro M."/>
            <person name="Sun H."/>
            <person name="Tritt A."/>
            <person name="Yoshinaga Y."/>
            <person name="Zwiers L.-H."/>
            <person name="Turgeon B."/>
            <person name="Goodwin S."/>
            <person name="Spatafora J."/>
            <person name="Crous P."/>
            <person name="Grigoriev I."/>
        </authorList>
    </citation>
    <scope>NUCLEOTIDE SEQUENCE</scope>
    <source>
        <strain evidence="3">CBS 279.74</strain>
    </source>
</reference>
<dbReference type="GO" id="GO:0005975">
    <property type="term" value="P:carbohydrate metabolic process"/>
    <property type="evidence" value="ECO:0007669"/>
    <property type="project" value="InterPro"/>
</dbReference>
<organism evidence="3 4">
    <name type="scientific">Pleomassaria siparia CBS 279.74</name>
    <dbReference type="NCBI Taxonomy" id="1314801"/>
    <lineage>
        <taxon>Eukaryota</taxon>
        <taxon>Fungi</taxon>
        <taxon>Dikarya</taxon>
        <taxon>Ascomycota</taxon>
        <taxon>Pezizomycotina</taxon>
        <taxon>Dothideomycetes</taxon>
        <taxon>Pleosporomycetidae</taxon>
        <taxon>Pleosporales</taxon>
        <taxon>Pleomassariaceae</taxon>
        <taxon>Pleomassaria</taxon>
    </lineage>
</organism>
<dbReference type="Pfam" id="PF07470">
    <property type="entry name" value="Glyco_hydro_88"/>
    <property type="match status" value="1"/>
</dbReference>
<name>A0A6G1JV57_9PLEO</name>
<protein>
    <submittedName>
        <fullName evidence="3">Glycoside hydrolase family 105 protein</fullName>
    </submittedName>
</protein>